<dbReference type="InterPro" id="IPR012837">
    <property type="entry name" value="NrdG"/>
</dbReference>
<comment type="similarity">
    <text evidence="7">Belongs to the organic radical-activating enzymes family.</text>
</comment>
<accession>A0A9D1JS69</accession>
<gene>
    <name evidence="8" type="primary">nrdG</name>
    <name evidence="8" type="ORF">IAA83_00795</name>
</gene>
<keyword evidence="7" id="KW-0560">Oxidoreductase</keyword>
<dbReference type="InterPro" id="IPR058240">
    <property type="entry name" value="rSAM_sf"/>
</dbReference>
<keyword evidence="6" id="KW-0411">Iron-sulfur</keyword>
<evidence type="ECO:0000256" key="1">
    <source>
        <dbReference type="ARBA" id="ARBA00001966"/>
    </source>
</evidence>
<name>A0A9D1JS69_9FIRM</name>
<dbReference type="SUPFAM" id="SSF102114">
    <property type="entry name" value="Radical SAM enzymes"/>
    <property type="match status" value="1"/>
</dbReference>
<dbReference type="SFLD" id="SFLDS00029">
    <property type="entry name" value="Radical_SAM"/>
    <property type="match status" value="1"/>
</dbReference>
<dbReference type="GO" id="GO:0004748">
    <property type="term" value="F:ribonucleoside-diphosphate reductase activity, thioredoxin disulfide as acceptor"/>
    <property type="evidence" value="ECO:0007669"/>
    <property type="project" value="TreeGrafter"/>
</dbReference>
<dbReference type="InterPro" id="IPR013785">
    <property type="entry name" value="Aldolase_TIM"/>
</dbReference>
<evidence type="ECO:0000256" key="7">
    <source>
        <dbReference type="PIRNR" id="PIRNR000368"/>
    </source>
</evidence>
<keyword evidence="2" id="KW-0004">4Fe-4S</keyword>
<dbReference type="PIRSF" id="PIRSF000368">
    <property type="entry name" value="NrdG"/>
    <property type="match status" value="1"/>
</dbReference>
<dbReference type="InterPro" id="IPR034457">
    <property type="entry name" value="Organic_radical-activating"/>
</dbReference>
<keyword evidence="3" id="KW-0949">S-adenosyl-L-methionine</keyword>
<dbReference type="AlphaFoldDB" id="A0A9D1JS69"/>
<organism evidence="8 9">
    <name type="scientific">Candidatus Avoscillospira avistercoris</name>
    <dbReference type="NCBI Taxonomy" id="2840707"/>
    <lineage>
        <taxon>Bacteria</taxon>
        <taxon>Bacillati</taxon>
        <taxon>Bacillota</taxon>
        <taxon>Clostridia</taxon>
        <taxon>Eubacteriales</taxon>
        <taxon>Oscillospiraceae</taxon>
        <taxon>Oscillospiraceae incertae sedis</taxon>
        <taxon>Candidatus Avoscillospira</taxon>
    </lineage>
</organism>
<dbReference type="NCBIfam" id="TIGR02491">
    <property type="entry name" value="NrdG"/>
    <property type="match status" value="1"/>
</dbReference>
<dbReference type="SFLD" id="SFLDF00299">
    <property type="entry name" value="anaerobic_ribonucleoside-triph"/>
    <property type="match status" value="1"/>
</dbReference>
<evidence type="ECO:0000256" key="5">
    <source>
        <dbReference type="ARBA" id="ARBA00023004"/>
    </source>
</evidence>
<reference evidence="8" key="2">
    <citation type="journal article" date="2021" name="PeerJ">
        <title>Extensive microbial diversity within the chicken gut microbiome revealed by metagenomics and culture.</title>
        <authorList>
            <person name="Gilroy R."/>
            <person name="Ravi A."/>
            <person name="Getino M."/>
            <person name="Pursley I."/>
            <person name="Horton D.L."/>
            <person name="Alikhan N.F."/>
            <person name="Baker D."/>
            <person name="Gharbi K."/>
            <person name="Hall N."/>
            <person name="Watson M."/>
            <person name="Adriaenssens E.M."/>
            <person name="Foster-Nyarko E."/>
            <person name="Jarju S."/>
            <person name="Secka A."/>
            <person name="Antonio M."/>
            <person name="Oren A."/>
            <person name="Chaudhuri R.R."/>
            <person name="La Ragione R."/>
            <person name="Hildebrand F."/>
            <person name="Pallen M.J."/>
        </authorList>
    </citation>
    <scope>NUCLEOTIDE SEQUENCE</scope>
    <source>
        <strain evidence="8">ChiBcec16-1751</strain>
    </source>
</reference>
<evidence type="ECO:0000256" key="3">
    <source>
        <dbReference type="ARBA" id="ARBA00022691"/>
    </source>
</evidence>
<dbReference type="GO" id="GO:0051539">
    <property type="term" value="F:4 iron, 4 sulfur cluster binding"/>
    <property type="evidence" value="ECO:0007669"/>
    <property type="project" value="UniProtKB-KW"/>
</dbReference>
<dbReference type="PANTHER" id="PTHR30352:SF2">
    <property type="entry name" value="ANAEROBIC RIBONUCLEOSIDE-TRIPHOSPHATE REDUCTASE-ACTIVATING PROTEIN"/>
    <property type="match status" value="1"/>
</dbReference>
<protein>
    <recommendedName>
        <fullName evidence="7">Anaerobic ribonucleoside-triphosphate reductase-activating protein</fullName>
        <ecNumber evidence="7">1.97.1.-</ecNumber>
    </recommendedName>
</protein>
<evidence type="ECO:0000256" key="4">
    <source>
        <dbReference type="ARBA" id="ARBA00022723"/>
    </source>
</evidence>
<dbReference type="EC" id="1.97.1.-" evidence="7"/>
<evidence type="ECO:0000256" key="2">
    <source>
        <dbReference type="ARBA" id="ARBA00022485"/>
    </source>
</evidence>
<comment type="caution">
    <text evidence="8">The sequence shown here is derived from an EMBL/GenBank/DDBJ whole genome shotgun (WGS) entry which is preliminary data.</text>
</comment>
<dbReference type="GO" id="GO:0043365">
    <property type="term" value="F:[formate-C-acetyltransferase]-activating enzyme activity"/>
    <property type="evidence" value="ECO:0007669"/>
    <property type="project" value="InterPro"/>
</dbReference>
<evidence type="ECO:0000256" key="6">
    <source>
        <dbReference type="ARBA" id="ARBA00023014"/>
    </source>
</evidence>
<dbReference type="Gene3D" id="3.20.20.70">
    <property type="entry name" value="Aldolase class I"/>
    <property type="match status" value="1"/>
</dbReference>
<dbReference type="GO" id="GO:0046872">
    <property type="term" value="F:metal ion binding"/>
    <property type="evidence" value="ECO:0007669"/>
    <property type="project" value="UniProtKB-KW"/>
</dbReference>
<dbReference type="EMBL" id="DVJJ01000018">
    <property type="protein sequence ID" value="HIS63891.1"/>
    <property type="molecule type" value="Genomic_DNA"/>
</dbReference>
<proteinExistence type="inferred from homology"/>
<dbReference type="SFLD" id="SFLDG01066">
    <property type="entry name" value="organic_radical-activating_enz"/>
    <property type="match status" value="1"/>
</dbReference>
<evidence type="ECO:0000313" key="8">
    <source>
        <dbReference type="EMBL" id="HIS63891.1"/>
    </source>
</evidence>
<keyword evidence="4" id="KW-0479">Metal-binding</keyword>
<dbReference type="SFLD" id="SFLDG01063">
    <property type="entry name" value="activating_enzymes__group_1"/>
    <property type="match status" value="1"/>
</dbReference>
<dbReference type="CDD" id="cd01335">
    <property type="entry name" value="Radical_SAM"/>
    <property type="match status" value="1"/>
</dbReference>
<sequence length="174" mass="19161">MNYAAIKPCDIANGPGVRVSLFVSGCTHHCPGCFQPETWDFQYGSPFTEDTVAHILELLAPDHVEGLTLLGGEPMEPANREALLPLLDAVRQRYPKKSIWCYTGYTFEGLRAGKPGPKETIDAMLSHLDVLVDGPFVEAKKNLNLRFRGSSNQRLITIPSSISTGCTILWDDGR</sequence>
<evidence type="ECO:0000313" key="9">
    <source>
        <dbReference type="Proteomes" id="UP000886741"/>
    </source>
</evidence>
<comment type="function">
    <text evidence="7">Activation of anaerobic ribonucleoside-triphosphate reductase under anaerobic conditions by generation of an organic free radical, using S-adenosylmethionine and reduced flavodoxin as cosubstrates to produce 5'-deoxy-adenosine.</text>
</comment>
<reference evidence="8" key="1">
    <citation type="submission" date="2020-10" db="EMBL/GenBank/DDBJ databases">
        <authorList>
            <person name="Gilroy R."/>
        </authorList>
    </citation>
    <scope>NUCLEOTIDE SEQUENCE</scope>
    <source>
        <strain evidence="8">ChiBcec16-1751</strain>
    </source>
</reference>
<dbReference type="InterPro" id="IPR007197">
    <property type="entry name" value="rSAM"/>
</dbReference>
<keyword evidence="5" id="KW-0408">Iron</keyword>
<comment type="cofactor">
    <cofactor evidence="1">
        <name>[4Fe-4S] cluster</name>
        <dbReference type="ChEBI" id="CHEBI:49883"/>
    </cofactor>
</comment>
<dbReference type="Pfam" id="PF13353">
    <property type="entry name" value="Fer4_12"/>
    <property type="match status" value="1"/>
</dbReference>
<dbReference type="Proteomes" id="UP000886741">
    <property type="component" value="Unassembled WGS sequence"/>
</dbReference>
<dbReference type="PANTHER" id="PTHR30352">
    <property type="entry name" value="PYRUVATE FORMATE-LYASE-ACTIVATING ENZYME"/>
    <property type="match status" value="1"/>
</dbReference>